<organism evidence="1">
    <name type="scientific">Leifsonia sp. NPDC080035</name>
    <dbReference type="NCBI Taxonomy" id="3143936"/>
    <lineage>
        <taxon>Bacteria</taxon>
        <taxon>Bacillati</taxon>
        <taxon>Actinomycetota</taxon>
        <taxon>Actinomycetes</taxon>
        <taxon>Micrococcales</taxon>
        <taxon>Microbacteriaceae</taxon>
        <taxon>Leifsonia</taxon>
    </lineage>
</organism>
<protein>
    <submittedName>
        <fullName evidence="1">Uncharacterized protein</fullName>
    </submittedName>
</protein>
<reference evidence="1" key="1">
    <citation type="submission" date="2024-05" db="EMBL/GenBank/DDBJ databases">
        <title>The Natural Products Discovery Center: Release of the First 8490 Sequenced Strains for Exploring Actinobacteria Biosynthetic Diversity.</title>
        <authorList>
            <person name="Kalkreuter E."/>
            <person name="Kautsar S.A."/>
            <person name="Yang D."/>
            <person name="Bader C.D."/>
            <person name="Teijaro C.N."/>
            <person name="Fluegel L."/>
            <person name="Davis C.M."/>
            <person name="Simpson J.R."/>
            <person name="Lauterbach L."/>
            <person name="Steele A.D."/>
            <person name="Gui C."/>
            <person name="Meng S."/>
            <person name="Li G."/>
            <person name="Viehrig K."/>
            <person name="Ye F."/>
            <person name="Su P."/>
            <person name="Kiefer A.F."/>
            <person name="Nichols A."/>
            <person name="Cepeda A.J."/>
            <person name="Yan W."/>
            <person name="Fan B."/>
            <person name="Jiang Y."/>
            <person name="Adhikari A."/>
            <person name="Zheng C.-J."/>
            <person name="Schuster L."/>
            <person name="Cowan T.M."/>
            <person name="Smanski M.J."/>
            <person name="Chevrette M.G."/>
            <person name="de Carvalho L.P.S."/>
            <person name="Shen B."/>
        </authorList>
    </citation>
    <scope>NUCLEOTIDE SEQUENCE</scope>
    <source>
        <strain evidence="1">NPDC080035</strain>
    </source>
</reference>
<dbReference type="RefSeq" id="WP_348787419.1">
    <property type="nucleotide sequence ID" value="NZ_CP157390.1"/>
</dbReference>
<name>A0AAU7GC12_9MICO</name>
<accession>A0AAU7GC12</accession>
<sequence>MSRRQAVTASILLALIAAALIGFGTATVVDSLSGQPAQHGGGLHR</sequence>
<gene>
    <name evidence="1" type="ORF">AAME72_15350</name>
</gene>
<evidence type="ECO:0000313" key="1">
    <source>
        <dbReference type="EMBL" id="XBM47446.1"/>
    </source>
</evidence>
<dbReference type="EMBL" id="CP157390">
    <property type="protein sequence ID" value="XBM47446.1"/>
    <property type="molecule type" value="Genomic_DNA"/>
</dbReference>
<proteinExistence type="predicted"/>
<dbReference type="AlphaFoldDB" id="A0AAU7GC12"/>